<keyword evidence="2 5" id="KW-0812">Transmembrane</keyword>
<keyword evidence="4 5" id="KW-0472">Membrane</keyword>
<keyword evidence="8" id="KW-1185">Reference proteome</keyword>
<evidence type="ECO:0000256" key="3">
    <source>
        <dbReference type="ARBA" id="ARBA00022989"/>
    </source>
</evidence>
<evidence type="ECO:0000256" key="4">
    <source>
        <dbReference type="ARBA" id="ARBA00023136"/>
    </source>
</evidence>
<dbReference type="AlphaFoldDB" id="A0AAC8ZH60"/>
<feature type="transmembrane region" description="Helical" evidence="5">
    <location>
        <begin position="175"/>
        <end position="193"/>
    </location>
</feature>
<sequence length="291" mass="32005">MLAMIKRNLLLYFRDRSGVFFSLLGALISFVLYLVFLKKNMLTSWHQMPDAKVLLDTWLIGGTLAITSITTTLSSMALMVTDKEKHIVADLELTDAGPTRLFTSYLLSAAVIGALMQLAMFVIMWGGFYLTDGLTLSVTAVLNTLGLMVTSSLLAVVVNAAIVQGIHTVDSLGKLGTIVGTAAGFLVGTYIPIGTLPNFAQGMVKFIPGSYVAALYRQFLMDDKLKTAFSGNVAARNTFDRLMGVRLNWSTLLTQQETYLIMGLIFSGAVILVFGVEWLRLQRRRRVVREQ</sequence>
<evidence type="ECO:0000259" key="6">
    <source>
        <dbReference type="Pfam" id="PF01061"/>
    </source>
</evidence>
<dbReference type="EMBL" id="CP012033">
    <property type="protein sequence ID" value="AKP65758.1"/>
    <property type="molecule type" value="Genomic_DNA"/>
</dbReference>
<feature type="transmembrane region" description="Helical" evidence="5">
    <location>
        <begin position="101"/>
        <end position="128"/>
    </location>
</feature>
<dbReference type="Proteomes" id="UP000036000">
    <property type="component" value="Chromosome"/>
</dbReference>
<keyword evidence="3 5" id="KW-1133">Transmembrane helix</keyword>
<feature type="transmembrane region" description="Helical" evidence="5">
    <location>
        <begin position="20"/>
        <end position="37"/>
    </location>
</feature>
<reference evidence="7 8" key="1">
    <citation type="submission" date="2015-07" db="EMBL/GenBank/DDBJ databases">
        <title>Lactobacillus korensis/26-25/ whole genome sequencing.</title>
        <authorList>
            <person name="Kim M.K."/>
            <person name="Im W.-T."/>
            <person name="Srinivasan S."/>
            <person name="Lee J.-J."/>
        </authorList>
    </citation>
    <scope>NUCLEOTIDE SEQUENCE [LARGE SCALE GENOMIC DNA]</scope>
    <source>
        <strain evidence="7 8">26-25</strain>
    </source>
</reference>
<proteinExistence type="predicted"/>
<evidence type="ECO:0000256" key="1">
    <source>
        <dbReference type="ARBA" id="ARBA00004141"/>
    </source>
</evidence>
<dbReference type="PANTHER" id="PTHR43229:SF2">
    <property type="entry name" value="NODULATION PROTEIN J"/>
    <property type="match status" value="1"/>
</dbReference>
<feature type="transmembrane region" description="Helical" evidence="5">
    <location>
        <begin position="259"/>
        <end position="279"/>
    </location>
</feature>
<evidence type="ECO:0000256" key="2">
    <source>
        <dbReference type="ARBA" id="ARBA00022692"/>
    </source>
</evidence>
<protein>
    <submittedName>
        <fullName evidence="7">Multidrug ABC transporter permease</fullName>
    </submittedName>
</protein>
<dbReference type="InterPro" id="IPR051784">
    <property type="entry name" value="Nod_factor_ABC_transporter"/>
</dbReference>
<feature type="domain" description="ABC-2 type transporter transmembrane" evidence="6">
    <location>
        <begin position="2"/>
        <end position="218"/>
    </location>
</feature>
<dbReference type="RefSeq" id="WP_048736038.1">
    <property type="nucleotide sequence ID" value="NZ_CP012033.1"/>
</dbReference>
<accession>A0AAC8ZH60</accession>
<dbReference type="KEGG" id="lko:ABN16_12580"/>
<dbReference type="Pfam" id="PF01061">
    <property type="entry name" value="ABC2_membrane"/>
    <property type="match status" value="1"/>
</dbReference>
<comment type="subcellular location">
    <subcellularLocation>
        <location evidence="1">Membrane</location>
        <topology evidence="1">Multi-pass membrane protein</topology>
    </subcellularLocation>
</comment>
<dbReference type="GO" id="GO:0016020">
    <property type="term" value="C:membrane"/>
    <property type="evidence" value="ECO:0007669"/>
    <property type="project" value="UniProtKB-SubCell"/>
</dbReference>
<feature type="transmembrane region" description="Helical" evidence="5">
    <location>
        <begin position="57"/>
        <end position="80"/>
    </location>
</feature>
<dbReference type="InterPro" id="IPR013525">
    <property type="entry name" value="ABC2_TM"/>
</dbReference>
<evidence type="ECO:0000313" key="7">
    <source>
        <dbReference type="EMBL" id="AKP65758.1"/>
    </source>
</evidence>
<evidence type="ECO:0000313" key="8">
    <source>
        <dbReference type="Proteomes" id="UP000036000"/>
    </source>
</evidence>
<feature type="transmembrane region" description="Helical" evidence="5">
    <location>
        <begin position="140"/>
        <end position="163"/>
    </location>
</feature>
<dbReference type="PANTHER" id="PTHR43229">
    <property type="entry name" value="NODULATION PROTEIN J"/>
    <property type="match status" value="1"/>
</dbReference>
<name>A0AAC8ZH60_9LACO</name>
<dbReference type="GO" id="GO:0140359">
    <property type="term" value="F:ABC-type transporter activity"/>
    <property type="evidence" value="ECO:0007669"/>
    <property type="project" value="InterPro"/>
</dbReference>
<evidence type="ECO:0000256" key="5">
    <source>
        <dbReference type="SAM" id="Phobius"/>
    </source>
</evidence>
<gene>
    <name evidence="7" type="ORF">ABN16_12580</name>
</gene>
<organism evidence="7 8">
    <name type="scientific">Levilactobacillus koreensis</name>
    <dbReference type="NCBI Taxonomy" id="637971"/>
    <lineage>
        <taxon>Bacteria</taxon>
        <taxon>Bacillati</taxon>
        <taxon>Bacillota</taxon>
        <taxon>Bacilli</taxon>
        <taxon>Lactobacillales</taxon>
        <taxon>Lactobacillaceae</taxon>
        <taxon>Levilactobacillus</taxon>
    </lineage>
</organism>